<evidence type="ECO:0000313" key="3">
    <source>
        <dbReference type="Proteomes" id="UP000520814"/>
    </source>
</evidence>
<dbReference type="Proteomes" id="UP000520814">
    <property type="component" value="Unassembled WGS sequence"/>
</dbReference>
<dbReference type="InterPro" id="IPR027417">
    <property type="entry name" value="P-loop_NTPase"/>
</dbReference>
<sequence>MTLSAPIPVLKQQAKALARDQNIPLHQALDQIAQREGFAAWSLLSAKTASKSNALTLLEQLRPGELVLLGSRRGQGKTRLSIELALLLMQRGGRAAFFTLDFTPAEVAACFTALGAEQARFADRFLVDDSDQICADYIVARLASEPPQSLVIVDYLQVLDLKRENPPLMHQVPQLKRLAQECHCIVLCLSQIERRYDPAAQPLPGVENIRLPNPLDLGLFDRLCFLNEGRLECGH</sequence>
<name>A0A7W9SN59_ARMRO</name>
<accession>A0A7W9SN59</accession>
<proteinExistence type="predicted"/>
<evidence type="ECO:0000259" key="1">
    <source>
        <dbReference type="Pfam" id="PF03796"/>
    </source>
</evidence>
<dbReference type="RefSeq" id="WP_184192548.1">
    <property type="nucleotide sequence ID" value="NZ_JACHGW010000001.1"/>
</dbReference>
<keyword evidence="3" id="KW-1185">Reference proteome</keyword>
<dbReference type="GO" id="GO:0003678">
    <property type="term" value="F:DNA helicase activity"/>
    <property type="evidence" value="ECO:0007669"/>
    <property type="project" value="InterPro"/>
</dbReference>
<dbReference type="NCBIfam" id="NF004629">
    <property type="entry name" value="PRK05973.1"/>
    <property type="match status" value="1"/>
</dbReference>
<dbReference type="InterPro" id="IPR007694">
    <property type="entry name" value="DNA_helicase_DnaB-like_C"/>
</dbReference>
<comment type="caution">
    <text evidence="2">The sequence shown here is derived from an EMBL/GenBank/DDBJ whole genome shotgun (WGS) entry which is preliminary data.</text>
</comment>
<dbReference type="Gene3D" id="3.40.50.300">
    <property type="entry name" value="P-loop containing nucleotide triphosphate hydrolases"/>
    <property type="match status" value="2"/>
</dbReference>
<organism evidence="2 3">
    <name type="scientific">Armatimonas rosea</name>
    <dbReference type="NCBI Taxonomy" id="685828"/>
    <lineage>
        <taxon>Bacteria</taxon>
        <taxon>Bacillati</taxon>
        <taxon>Armatimonadota</taxon>
        <taxon>Armatimonadia</taxon>
        <taxon>Armatimonadales</taxon>
        <taxon>Armatimonadaceae</taxon>
        <taxon>Armatimonas</taxon>
    </lineage>
</organism>
<gene>
    <name evidence="2" type="ORF">HNQ39_000690</name>
</gene>
<keyword evidence="2" id="KW-0347">Helicase</keyword>
<dbReference type="AlphaFoldDB" id="A0A7W9SN59"/>
<keyword evidence="2" id="KW-0067">ATP-binding</keyword>
<evidence type="ECO:0000313" key="2">
    <source>
        <dbReference type="EMBL" id="MBB6048928.1"/>
    </source>
</evidence>
<protein>
    <submittedName>
        <fullName evidence="2">Replicative DNA helicase</fullName>
    </submittedName>
</protein>
<dbReference type="SUPFAM" id="SSF52540">
    <property type="entry name" value="P-loop containing nucleoside triphosphate hydrolases"/>
    <property type="match status" value="1"/>
</dbReference>
<dbReference type="GO" id="GO:0005524">
    <property type="term" value="F:ATP binding"/>
    <property type="evidence" value="ECO:0007669"/>
    <property type="project" value="InterPro"/>
</dbReference>
<reference evidence="2 3" key="1">
    <citation type="submission" date="2020-08" db="EMBL/GenBank/DDBJ databases">
        <title>Genomic Encyclopedia of Type Strains, Phase IV (KMG-IV): sequencing the most valuable type-strain genomes for metagenomic binning, comparative biology and taxonomic classification.</title>
        <authorList>
            <person name="Goeker M."/>
        </authorList>
    </citation>
    <scope>NUCLEOTIDE SEQUENCE [LARGE SCALE GENOMIC DNA]</scope>
    <source>
        <strain evidence="2 3">DSM 23562</strain>
    </source>
</reference>
<keyword evidence="2" id="KW-0378">Hydrolase</keyword>
<keyword evidence="2" id="KW-0547">Nucleotide-binding</keyword>
<feature type="domain" description="SF4 helicase" evidence="1">
    <location>
        <begin position="125"/>
        <end position="205"/>
    </location>
</feature>
<dbReference type="EMBL" id="JACHGW010000001">
    <property type="protein sequence ID" value="MBB6048928.1"/>
    <property type="molecule type" value="Genomic_DNA"/>
</dbReference>
<dbReference type="Pfam" id="PF03796">
    <property type="entry name" value="DnaB_C"/>
    <property type="match status" value="1"/>
</dbReference>
<dbReference type="GO" id="GO:0006260">
    <property type="term" value="P:DNA replication"/>
    <property type="evidence" value="ECO:0007669"/>
    <property type="project" value="InterPro"/>
</dbReference>